<dbReference type="InterPro" id="IPR023210">
    <property type="entry name" value="NADP_OxRdtase_dom"/>
</dbReference>
<dbReference type="GO" id="GO:0016491">
    <property type="term" value="F:oxidoreductase activity"/>
    <property type="evidence" value="ECO:0007669"/>
    <property type="project" value="UniProtKB-KW"/>
</dbReference>
<evidence type="ECO:0000313" key="4">
    <source>
        <dbReference type="Proteomes" id="UP000663859"/>
    </source>
</evidence>
<dbReference type="InterPro" id="IPR050523">
    <property type="entry name" value="AKR_Detox_Biosynth"/>
</dbReference>
<protein>
    <submittedName>
        <fullName evidence="3">Oxidoreductase, aryl-alcohol dehydrogenase like protein</fullName>
    </submittedName>
</protein>
<keyword evidence="4" id="KW-1185">Reference proteome</keyword>
<gene>
    <name evidence="3" type="ORF">MPNT_210040</name>
</gene>
<dbReference type="EMBL" id="CAJNOB010000014">
    <property type="protein sequence ID" value="CAF0697304.1"/>
    <property type="molecule type" value="Genomic_DNA"/>
</dbReference>
<dbReference type="InterPro" id="IPR036812">
    <property type="entry name" value="NAD(P)_OxRdtase_dom_sf"/>
</dbReference>
<dbReference type="PANTHER" id="PTHR43364">
    <property type="entry name" value="NADH-SPECIFIC METHYLGLYOXAL REDUCTASE-RELATED"/>
    <property type="match status" value="1"/>
</dbReference>
<reference evidence="3" key="1">
    <citation type="submission" date="2021-02" db="EMBL/GenBank/DDBJ databases">
        <authorList>
            <person name="Cremers G."/>
            <person name="Picone N."/>
        </authorList>
    </citation>
    <scope>NUCLEOTIDE SEQUENCE</scope>
    <source>
        <strain evidence="3">PQ17</strain>
    </source>
</reference>
<evidence type="ECO:0000256" key="1">
    <source>
        <dbReference type="ARBA" id="ARBA00023002"/>
    </source>
</evidence>
<sequence>MKYRLLGKSGLRVSEICLGTMTFGQVWGHGSDKEESKRIFDAFLQAGGNFFDSANRYTEGTSERWLGEWISSERANLVIGTKYTLYEEYGKVNRAGNHRKNMVQSLEASLKRLRTDYVDVFWVHAWDFLTPVEEVMRGLDDLVRLGKVLYVGISDTPAWVVAQANTLASLRGWTPFVALQIEYSLLERTPERELLPMAEALELAVLPWSPLGGGVLTGKYLDPQNPAGGRFAGNRPSRLQNHFLNERTLAIAREVCSVAQELGCSPSQVALAWLRQKKPDPIPIIGARTVDQLRDNLGCLQVHLPPKMMERLDAVSEVSLGFPGDFLRDPQVQDLIFGGTQDQILSFRSR</sequence>
<accession>A0A8J2BNU0</accession>
<dbReference type="Pfam" id="PF00248">
    <property type="entry name" value="Aldo_ket_red"/>
    <property type="match status" value="1"/>
</dbReference>
<name>A0A8J2BNU0_9BACT</name>
<dbReference type="FunFam" id="3.20.20.100:FF:000004">
    <property type="entry name" value="Oxidoreductase, aldo/keto reductase"/>
    <property type="match status" value="1"/>
</dbReference>
<dbReference type="RefSeq" id="WP_174583183.1">
    <property type="nucleotide sequence ID" value="NZ_CAJNOB010000014.1"/>
</dbReference>
<dbReference type="Gene3D" id="3.20.20.100">
    <property type="entry name" value="NADP-dependent oxidoreductase domain"/>
    <property type="match status" value="1"/>
</dbReference>
<feature type="domain" description="NADP-dependent oxidoreductase" evidence="2">
    <location>
        <begin position="15"/>
        <end position="316"/>
    </location>
</feature>
<dbReference type="Proteomes" id="UP000663859">
    <property type="component" value="Unassembled WGS sequence"/>
</dbReference>
<evidence type="ECO:0000313" key="3">
    <source>
        <dbReference type="EMBL" id="CAF0697304.1"/>
    </source>
</evidence>
<dbReference type="PANTHER" id="PTHR43364:SF4">
    <property type="entry name" value="NAD(P)-LINKED OXIDOREDUCTASE SUPERFAMILY PROTEIN"/>
    <property type="match status" value="1"/>
</dbReference>
<proteinExistence type="predicted"/>
<dbReference type="GO" id="GO:0005829">
    <property type="term" value="C:cytosol"/>
    <property type="evidence" value="ECO:0007669"/>
    <property type="project" value="TreeGrafter"/>
</dbReference>
<dbReference type="AlphaFoldDB" id="A0A8J2BNU0"/>
<evidence type="ECO:0000259" key="2">
    <source>
        <dbReference type="Pfam" id="PF00248"/>
    </source>
</evidence>
<organism evidence="3 4">
    <name type="scientific">Candidatus Methylacidithermus pantelleriae</name>
    <dbReference type="NCBI Taxonomy" id="2744239"/>
    <lineage>
        <taxon>Bacteria</taxon>
        <taxon>Pseudomonadati</taxon>
        <taxon>Verrucomicrobiota</taxon>
        <taxon>Methylacidiphilae</taxon>
        <taxon>Methylacidiphilales</taxon>
        <taxon>Methylacidiphilaceae</taxon>
        <taxon>Candidatus Methylacidithermus</taxon>
    </lineage>
</organism>
<comment type="caution">
    <text evidence="3">The sequence shown here is derived from an EMBL/GenBank/DDBJ whole genome shotgun (WGS) entry which is preliminary data.</text>
</comment>
<keyword evidence="1" id="KW-0560">Oxidoreductase</keyword>
<dbReference type="CDD" id="cd19080">
    <property type="entry name" value="AKR_AKR9A_9B"/>
    <property type="match status" value="1"/>
</dbReference>
<dbReference type="SUPFAM" id="SSF51430">
    <property type="entry name" value="NAD(P)-linked oxidoreductase"/>
    <property type="match status" value="1"/>
</dbReference>